<name>A0A0K9NSR0_ZOSMR</name>
<evidence type="ECO:0000313" key="5">
    <source>
        <dbReference type="Proteomes" id="UP000036987"/>
    </source>
</evidence>
<sequence>MRMSCNGCRVLRKGCSEDCTIRPCLQWIKSPEAQGNATVFLAKFYGRAGLLNLINAGPDKHRPAIFRSLLYEACGRIVNPIYGSVGLLWSGNRQLCQAAVEAVLKGEPIVQIPSEKAADISIPPLKTFDIRHVTKNAAKLNVSKASQTPFKLSSIGAGAKHVNRLRRPRRERSHHESGGGTTTTTTSSASGSMISAETVEPSTPDPERRTTSVDPEDELDLTLGLGFSSSAKANKHSSLSSCSPNQAKIPSERCRVDNLALFLTA</sequence>
<evidence type="ECO:0000256" key="2">
    <source>
        <dbReference type="SAM" id="MobiDB-lite"/>
    </source>
</evidence>
<feature type="compositionally biased region" description="Low complexity" evidence="2">
    <location>
        <begin position="182"/>
        <end position="192"/>
    </location>
</feature>
<feature type="region of interest" description="Disordered" evidence="2">
    <location>
        <begin position="157"/>
        <end position="217"/>
    </location>
</feature>
<feature type="domain" description="LOB" evidence="3">
    <location>
        <begin position="3"/>
        <end position="109"/>
    </location>
</feature>
<dbReference type="InterPro" id="IPR004883">
    <property type="entry name" value="LOB"/>
</dbReference>
<evidence type="ECO:0000256" key="1">
    <source>
        <dbReference type="ARBA" id="ARBA00005474"/>
    </source>
</evidence>
<dbReference type="EMBL" id="LFYR01001823">
    <property type="protein sequence ID" value="KMZ59035.1"/>
    <property type="molecule type" value="Genomic_DNA"/>
</dbReference>
<dbReference type="AlphaFoldDB" id="A0A0K9NSR0"/>
<gene>
    <name evidence="4" type="ORF">ZOSMA_70G00490</name>
</gene>
<dbReference type="PANTHER" id="PTHR31304">
    <property type="entry name" value="LOB DOMAIN-CONTAINING PROTEIN 38"/>
    <property type="match status" value="1"/>
</dbReference>
<comment type="caution">
    <text evidence="4">The sequence shown here is derived from an EMBL/GenBank/DDBJ whole genome shotgun (WGS) entry which is preliminary data.</text>
</comment>
<reference evidence="5" key="1">
    <citation type="journal article" date="2016" name="Nature">
        <title>The genome of the seagrass Zostera marina reveals angiosperm adaptation to the sea.</title>
        <authorList>
            <person name="Olsen J.L."/>
            <person name="Rouze P."/>
            <person name="Verhelst B."/>
            <person name="Lin Y.-C."/>
            <person name="Bayer T."/>
            <person name="Collen J."/>
            <person name="Dattolo E."/>
            <person name="De Paoli E."/>
            <person name="Dittami S."/>
            <person name="Maumus F."/>
            <person name="Michel G."/>
            <person name="Kersting A."/>
            <person name="Lauritano C."/>
            <person name="Lohaus R."/>
            <person name="Toepel M."/>
            <person name="Tonon T."/>
            <person name="Vanneste K."/>
            <person name="Amirebrahimi M."/>
            <person name="Brakel J."/>
            <person name="Bostroem C."/>
            <person name="Chovatia M."/>
            <person name="Grimwood J."/>
            <person name="Jenkins J.W."/>
            <person name="Jueterbock A."/>
            <person name="Mraz A."/>
            <person name="Stam W.T."/>
            <person name="Tice H."/>
            <person name="Bornberg-Bauer E."/>
            <person name="Green P.J."/>
            <person name="Pearson G.A."/>
            <person name="Procaccini G."/>
            <person name="Duarte C.M."/>
            <person name="Schmutz J."/>
            <person name="Reusch T.B.H."/>
            <person name="Van de Peer Y."/>
        </authorList>
    </citation>
    <scope>NUCLEOTIDE SEQUENCE [LARGE SCALE GENOMIC DNA]</scope>
    <source>
        <strain evidence="5">cv. Finnish</strain>
    </source>
</reference>
<protein>
    <submittedName>
        <fullName evidence="4">Putative LOB domain-containing protein</fullName>
    </submittedName>
</protein>
<dbReference type="PROSITE" id="PS50891">
    <property type="entry name" value="LOB"/>
    <property type="match status" value="1"/>
</dbReference>
<dbReference type="OrthoDB" id="1922547at2759"/>
<dbReference type="Pfam" id="PF03195">
    <property type="entry name" value="LOB"/>
    <property type="match status" value="1"/>
</dbReference>
<feature type="compositionally biased region" description="Basic residues" evidence="2">
    <location>
        <begin position="161"/>
        <end position="172"/>
    </location>
</feature>
<dbReference type="GO" id="GO:0010468">
    <property type="term" value="P:regulation of gene expression"/>
    <property type="evidence" value="ECO:0000318"/>
    <property type="project" value="GO_Central"/>
</dbReference>
<accession>A0A0K9NSR0</accession>
<keyword evidence="5" id="KW-1185">Reference proteome</keyword>
<dbReference type="PANTHER" id="PTHR31304:SF73">
    <property type="entry name" value="OS01G0511000 PROTEIN"/>
    <property type="match status" value="1"/>
</dbReference>
<proteinExistence type="inferred from homology"/>
<comment type="similarity">
    <text evidence="1">Belongs to the LOB domain-containing protein family.</text>
</comment>
<dbReference type="Proteomes" id="UP000036987">
    <property type="component" value="Unassembled WGS sequence"/>
</dbReference>
<evidence type="ECO:0000313" key="4">
    <source>
        <dbReference type="EMBL" id="KMZ59035.1"/>
    </source>
</evidence>
<organism evidence="4 5">
    <name type="scientific">Zostera marina</name>
    <name type="common">Eelgrass</name>
    <dbReference type="NCBI Taxonomy" id="29655"/>
    <lineage>
        <taxon>Eukaryota</taxon>
        <taxon>Viridiplantae</taxon>
        <taxon>Streptophyta</taxon>
        <taxon>Embryophyta</taxon>
        <taxon>Tracheophyta</taxon>
        <taxon>Spermatophyta</taxon>
        <taxon>Magnoliopsida</taxon>
        <taxon>Liliopsida</taxon>
        <taxon>Zosteraceae</taxon>
        <taxon>Zostera</taxon>
    </lineage>
</organism>
<evidence type="ECO:0000259" key="3">
    <source>
        <dbReference type="PROSITE" id="PS50891"/>
    </source>
</evidence>